<name>A0AAE1J8L4_9FABA</name>
<comment type="caution">
    <text evidence="1">The sequence shown here is derived from an EMBL/GenBank/DDBJ whole genome shotgun (WGS) entry which is preliminary data.</text>
</comment>
<dbReference type="Proteomes" id="UP001293593">
    <property type="component" value="Unassembled WGS sequence"/>
</dbReference>
<dbReference type="EMBL" id="JAWXYG010000008">
    <property type="protein sequence ID" value="KAK4264978.1"/>
    <property type="molecule type" value="Genomic_DNA"/>
</dbReference>
<evidence type="ECO:0000313" key="1">
    <source>
        <dbReference type="EMBL" id="KAK4264978.1"/>
    </source>
</evidence>
<protein>
    <submittedName>
        <fullName evidence="1">Uncharacterized protein</fullName>
    </submittedName>
</protein>
<keyword evidence="2" id="KW-1185">Reference proteome</keyword>
<evidence type="ECO:0000313" key="2">
    <source>
        <dbReference type="Proteomes" id="UP001293593"/>
    </source>
</evidence>
<accession>A0AAE1J8L4</accession>
<organism evidence="1 2">
    <name type="scientific">Acacia crassicarpa</name>
    <name type="common">northern wattle</name>
    <dbReference type="NCBI Taxonomy" id="499986"/>
    <lineage>
        <taxon>Eukaryota</taxon>
        <taxon>Viridiplantae</taxon>
        <taxon>Streptophyta</taxon>
        <taxon>Embryophyta</taxon>
        <taxon>Tracheophyta</taxon>
        <taxon>Spermatophyta</taxon>
        <taxon>Magnoliopsida</taxon>
        <taxon>eudicotyledons</taxon>
        <taxon>Gunneridae</taxon>
        <taxon>Pentapetalae</taxon>
        <taxon>rosids</taxon>
        <taxon>fabids</taxon>
        <taxon>Fabales</taxon>
        <taxon>Fabaceae</taxon>
        <taxon>Caesalpinioideae</taxon>
        <taxon>mimosoid clade</taxon>
        <taxon>Acacieae</taxon>
        <taxon>Acacia</taxon>
    </lineage>
</organism>
<reference evidence="1" key="1">
    <citation type="submission" date="2023-10" db="EMBL/GenBank/DDBJ databases">
        <title>Chromosome-level genome of the transformable northern wattle, Acacia crassicarpa.</title>
        <authorList>
            <person name="Massaro I."/>
            <person name="Sinha N.R."/>
            <person name="Poethig S."/>
            <person name="Leichty A.R."/>
        </authorList>
    </citation>
    <scope>NUCLEOTIDE SEQUENCE</scope>
    <source>
        <strain evidence="1">Acra3RX</strain>
        <tissue evidence="1">Leaf</tissue>
    </source>
</reference>
<proteinExistence type="predicted"/>
<gene>
    <name evidence="1" type="ORF">QN277_026089</name>
</gene>
<sequence length="152" mass="17194">MALPDTQSQDHLTELEHRLESLHSTVTTHFKQSSHEITELKTTLVRLEELMKTLELCLVPLVPPPPCLLVNNLSDLLAIPMMAPAPSFLLGFLHSAPSSYHFLSNFLPTLFPRNRVVWNFPDLTVQISVVGLTVVGNFFRWTAHHRNIVFAC</sequence>
<dbReference type="AlphaFoldDB" id="A0AAE1J8L4"/>